<dbReference type="InterPro" id="IPR050379">
    <property type="entry name" value="Type-I_Cytokine_Rcpt"/>
</dbReference>
<evidence type="ECO:0000256" key="4">
    <source>
        <dbReference type="ARBA" id="ARBA00023170"/>
    </source>
</evidence>
<dbReference type="GeneID" id="107217568"/>
<reference evidence="11 12" key="1">
    <citation type="submission" date="2025-05" db="UniProtKB">
        <authorList>
            <consortium name="RefSeq"/>
        </authorList>
    </citation>
    <scope>IDENTIFICATION</scope>
    <source>
        <tissue evidence="11 12">Thorax and Abdomen</tissue>
    </source>
</reference>
<gene>
    <name evidence="11 12" type="primary">LOC107217568</name>
</gene>
<evidence type="ECO:0000313" key="10">
    <source>
        <dbReference type="Proteomes" id="UP000829291"/>
    </source>
</evidence>
<evidence type="ECO:0000256" key="5">
    <source>
        <dbReference type="ARBA" id="ARBA00023180"/>
    </source>
</evidence>
<keyword evidence="2" id="KW-0677">Repeat</keyword>
<feature type="domain" description="Fibronectin type-III" evidence="9">
    <location>
        <begin position="256"/>
        <end position="361"/>
    </location>
</feature>
<dbReference type="CDD" id="cd00063">
    <property type="entry name" value="FN3"/>
    <property type="match status" value="3"/>
</dbReference>
<dbReference type="KEGG" id="nlo:107217568"/>
<keyword evidence="4 11" id="KW-0675">Receptor</keyword>
<dbReference type="GO" id="GO:0004896">
    <property type="term" value="F:cytokine receptor activity"/>
    <property type="evidence" value="ECO:0007669"/>
    <property type="project" value="TreeGrafter"/>
</dbReference>
<feature type="compositionally biased region" description="Polar residues" evidence="6">
    <location>
        <begin position="785"/>
        <end position="794"/>
    </location>
</feature>
<dbReference type="GO" id="GO:0019955">
    <property type="term" value="F:cytokine binding"/>
    <property type="evidence" value="ECO:0007669"/>
    <property type="project" value="TreeGrafter"/>
</dbReference>
<protein>
    <submittedName>
        <fullName evidence="11 12">Cytokine receptor</fullName>
    </submittedName>
</protein>
<dbReference type="PANTHER" id="PTHR23036">
    <property type="entry name" value="CYTOKINE RECEPTOR"/>
    <property type="match status" value="1"/>
</dbReference>
<dbReference type="SMART" id="SM00060">
    <property type="entry name" value="FN3"/>
    <property type="match status" value="4"/>
</dbReference>
<dbReference type="InterPro" id="IPR007110">
    <property type="entry name" value="Ig-like_dom"/>
</dbReference>
<dbReference type="OrthoDB" id="6381660at2759"/>
<dbReference type="GO" id="GO:0009897">
    <property type="term" value="C:external side of plasma membrane"/>
    <property type="evidence" value="ECO:0007669"/>
    <property type="project" value="TreeGrafter"/>
</dbReference>
<dbReference type="GO" id="GO:0043235">
    <property type="term" value="C:receptor complex"/>
    <property type="evidence" value="ECO:0007669"/>
    <property type="project" value="TreeGrafter"/>
</dbReference>
<sequence>MGKMCHLINSSSTWGLNVLCLVFFLTIRGVRGSQSCTPGLDIIGRTWPQGDIQLEYGEPLKIYCILDETLMESRYPGKSSLDLVFFRNGRQIEPEHVTLINETTTAMYIEKPEPSSDVYICKLRLNNGSEQQYEDICMNKVIIGFKPKEPLNFSCVSQNWENLTCTWVPAPNHIATKFSLGYKLPGRIGRRTTFKCPEPKSDQKLPPNTCMWDASTDPSYRVFHENFKFMLTAENFLGTKVFIYPIHHFAHVIPAKPVGLSVVNKTSSSVLLHWKVPYPMATFPPGLHHKVSYQSEWDDPKKWETKYITTGVRENVKYFNLSDLPYANAAYKVRVFGKSSLAVGKGKWSESSNLNFRTAATLPGQSPKTAMGSFETVVKRSSRDVYIYWQAIPAYFENGDNFTYEVFDMKEDGKLSYLKPDEITKSYALFKELSLNSTFKFEIVAINCVGVNERKATIHVPSENRRPKEPTSITKTTFDGRLFELSWDAPSSTDIVNQTIFWCENMWDRPYQCSGYLDWITVTPNMRVYNITVPDETKLYQFAVAANTDQGSSGMAWTTCTVIHNSVVGKMDSVWVNNVESRLIEVGWKLKCSDRTNSVNGFVVYYCPMESPKYHNCRGSKLSKIVPGDRNTIHGIVDGLKPYTTYMLSVAVLTNNGEGPDSDPIFATTIETAPSSPENVIATVTGTAITVEWKPPSDVNGVLRYYTVHYDQEPKDHNQQIETEERTVIRDLEPDTVYNVRVSACTVMCGKRSSQILVRTETAIKHGSNAPRPKSDVADEDEENPNQSRHLSTSAIPAVLDDRKCLSIQRQVTKSQQQAKLAQEEAARAIDIFFESCVRPVGLDFDR</sequence>
<feature type="chain" id="PRO_5045019052" evidence="7">
    <location>
        <begin position="33"/>
        <end position="847"/>
    </location>
</feature>
<proteinExistence type="predicted"/>
<evidence type="ECO:0000256" key="2">
    <source>
        <dbReference type="ARBA" id="ARBA00022737"/>
    </source>
</evidence>
<evidence type="ECO:0000313" key="11">
    <source>
        <dbReference type="RefSeq" id="XP_015510622.2"/>
    </source>
</evidence>
<feature type="domain" description="Fibronectin type-III" evidence="9">
    <location>
        <begin position="570"/>
        <end position="672"/>
    </location>
</feature>
<evidence type="ECO:0000256" key="1">
    <source>
        <dbReference type="ARBA" id="ARBA00022729"/>
    </source>
</evidence>
<evidence type="ECO:0000256" key="3">
    <source>
        <dbReference type="ARBA" id="ARBA00023157"/>
    </source>
</evidence>
<feature type="domain" description="Ig-like" evidence="8">
    <location>
        <begin position="38"/>
        <end position="137"/>
    </location>
</feature>
<keyword evidence="10" id="KW-1185">Reference proteome</keyword>
<dbReference type="PROSITE" id="PS50853">
    <property type="entry name" value="FN3"/>
    <property type="match status" value="3"/>
</dbReference>
<feature type="region of interest" description="Disordered" evidence="6">
    <location>
        <begin position="760"/>
        <end position="794"/>
    </location>
</feature>
<evidence type="ECO:0000256" key="6">
    <source>
        <dbReference type="SAM" id="MobiDB-lite"/>
    </source>
</evidence>
<accession>A0A6J0B8T8</accession>
<dbReference type="Proteomes" id="UP000829291">
    <property type="component" value="Chromosome 5"/>
</dbReference>
<dbReference type="SUPFAM" id="SSF49265">
    <property type="entry name" value="Fibronectin type III"/>
    <property type="match status" value="4"/>
</dbReference>
<keyword evidence="5" id="KW-0325">Glycoprotein</keyword>
<dbReference type="PANTHER" id="PTHR23036:SF151">
    <property type="entry name" value="FIBRONECTIN TYPE-III DOMAIN-CONTAINING PROTEIN"/>
    <property type="match status" value="1"/>
</dbReference>
<keyword evidence="3" id="KW-1015">Disulfide bond</keyword>
<dbReference type="InParanoid" id="A0A6J0B8T8"/>
<organism evidence="10 11">
    <name type="scientific">Neodiprion lecontei</name>
    <name type="common">Redheaded pine sawfly</name>
    <dbReference type="NCBI Taxonomy" id="441921"/>
    <lineage>
        <taxon>Eukaryota</taxon>
        <taxon>Metazoa</taxon>
        <taxon>Ecdysozoa</taxon>
        <taxon>Arthropoda</taxon>
        <taxon>Hexapoda</taxon>
        <taxon>Insecta</taxon>
        <taxon>Pterygota</taxon>
        <taxon>Neoptera</taxon>
        <taxon>Endopterygota</taxon>
        <taxon>Hymenoptera</taxon>
        <taxon>Tenthredinoidea</taxon>
        <taxon>Diprionidae</taxon>
        <taxon>Diprioninae</taxon>
        <taxon>Neodiprion</taxon>
    </lineage>
</organism>
<feature type="signal peptide" evidence="7">
    <location>
        <begin position="1"/>
        <end position="32"/>
    </location>
</feature>
<dbReference type="RefSeq" id="XP_046595610.1">
    <property type="nucleotide sequence ID" value="XM_046739654.1"/>
</dbReference>
<dbReference type="Pfam" id="PF00041">
    <property type="entry name" value="fn3"/>
    <property type="match status" value="2"/>
</dbReference>
<keyword evidence="1 7" id="KW-0732">Signal</keyword>
<name>A0A6J0B8T8_NEOLC</name>
<feature type="domain" description="Fibronectin type-III" evidence="9">
    <location>
        <begin position="673"/>
        <end position="763"/>
    </location>
</feature>
<dbReference type="InterPro" id="IPR003961">
    <property type="entry name" value="FN3_dom"/>
</dbReference>
<evidence type="ECO:0000259" key="9">
    <source>
        <dbReference type="PROSITE" id="PS50853"/>
    </source>
</evidence>
<dbReference type="PROSITE" id="PS50835">
    <property type="entry name" value="IG_LIKE"/>
    <property type="match status" value="1"/>
</dbReference>
<dbReference type="RefSeq" id="XP_015510622.2">
    <property type="nucleotide sequence ID" value="XM_015655136.2"/>
</dbReference>
<dbReference type="FunCoup" id="A0A6J0B8T8">
    <property type="interactions" value="69"/>
</dbReference>
<evidence type="ECO:0000259" key="8">
    <source>
        <dbReference type="PROSITE" id="PS50835"/>
    </source>
</evidence>
<dbReference type="InterPro" id="IPR036116">
    <property type="entry name" value="FN3_sf"/>
</dbReference>
<evidence type="ECO:0000256" key="7">
    <source>
        <dbReference type="SAM" id="SignalP"/>
    </source>
</evidence>
<dbReference type="Pfam" id="PF25552">
    <property type="entry name" value="LIFR_D4"/>
    <property type="match status" value="1"/>
</dbReference>
<dbReference type="Gene3D" id="2.60.40.10">
    <property type="entry name" value="Immunoglobulins"/>
    <property type="match status" value="7"/>
</dbReference>
<evidence type="ECO:0000313" key="12">
    <source>
        <dbReference type="RefSeq" id="XP_046595610.1"/>
    </source>
</evidence>
<dbReference type="InterPro" id="IPR013783">
    <property type="entry name" value="Ig-like_fold"/>
</dbReference>